<evidence type="ECO:0000256" key="3">
    <source>
        <dbReference type="ARBA" id="ARBA00022603"/>
    </source>
</evidence>
<dbReference type="InterPro" id="IPR029063">
    <property type="entry name" value="SAM-dependent_MTases_sf"/>
</dbReference>
<name>A0A6C0CH91_9ZZZZ</name>
<dbReference type="GO" id="GO:0004482">
    <property type="term" value="F:mRNA 5'-cap (guanine-N7-)-methyltransferase activity"/>
    <property type="evidence" value="ECO:0007669"/>
    <property type="project" value="UniProtKB-EC"/>
</dbReference>
<dbReference type="Pfam" id="PF01331">
    <property type="entry name" value="mRNA_cap_enzyme"/>
    <property type="match status" value="1"/>
</dbReference>
<comment type="pathway">
    <text evidence="1">mRNA processing; mRNA capping.</text>
</comment>
<dbReference type="Pfam" id="PF03291">
    <property type="entry name" value="mRNA_G-N7_MeTrfase"/>
    <property type="match status" value="1"/>
</dbReference>
<reference evidence="11" key="1">
    <citation type="journal article" date="2020" name="Nature">
        <title>Giant virus diversity and host interactions through global metagenomics.</title>
        <authorList>
            <person name="Schulz F."/>
            <person name="Roux S."/>
            <person name="Paez-Espino D."/>
            <person name="Jungbluth S."/>
            <person name="Walsh D.A."/>
            <person name="Denef V.J."/>
            <person name="McMahon K.D."/>
            <person name="Konstantinidis K.T."/>
            <person name="Eloe-Fadrosh E.A."/>
            <person name="Kyrpides N.C."/>
            <person name="Woyke T."/>
        </authorList>
    </citation>
    <scope>NUCLEOTIDE SEQUENCE</scope>
    <source>
        <strain evidence="11">GVMAG-M-3300021185-45</strain>
    </source>
</reference>
<organism evidence="11">
    <name type="scientific">viral metagenome</name>
    <dbReference type="NCBI Taxonomy" id="1070528"/>
    <lineage>
        <taxon>unclassified sequences</taxon>
        <taxon>metagenomes</taxon>
        <taxon>organismal metagenomes</taxon>
    </lineage>
</organism>
<evidence type="ECO:0000259" key="10">
    <source>
        <dbReference type="PROSITE" id="PS51562"/>
    </source>
</evidence>
<keyword evidence="6" id="KW-0547">Nucleotide-binding</keyword>
<evidence type="ECO:0000256" key="4">
    <source>
        <dbReference type="ARBA" id="ARBA00022679"/>
    </source>
</evidence>
<dbReference type="Gene3D" id="3.30.470.30">
    <property type="entry name" value="DNA ligase/mRNA capping enzyme"/>
    <property type="match status" value="1"/>
</dbReference>
<keyword evidence="3" id="KW-0489">Methyltransferase</keyword>
<proteinExistence type="predicted"/>
<dbReference type="SUPFAM" id="SSF53335">
    <property type="entry name" value="S-adenosyl-L-methionine-dependent methyltransferases"/>
    <property type="match status" value="1"/>
</dbReference>
<sequence>MLNYIYMPELNSQQQFNDIIQKYLEQLQNVGGRQDGNPEFEIRFGTKGIKSITSIEFNNVIRKLKSLGFQAVYDIYSLKMTSEYIDKNTGETKESNVRAELSGLHFIQEYCNSNNLSENIRPTFTQKSLYKNDKDVLIRPVNIDDFNIKASLQREKNINSYSSFGKNIIEDWSNNKKTFRYINRIEFIHSDLPIRVDMSIVKESNTEEYEFRGRKRLRLKPEYAIETSNVFNNPEKYEIEIEVLNYKVGAGTNFKDVKSLSSSLLKVIKYVLSGLQSTNYPISYTQIQEIGIEYLKTINGKDYNERMRMLPRFFPGPGSTTLQVKNIAPINDDANIPNIRKNYTVTDKADGIRKLLFISNDGKIYLIDTNMNIQFTGAITKNVDLKGTILDGEHILHNKKGEFINLYAAFDIYIMNKKNVRNNAFIPLEEDKDVVLNKFRLPVLVNVIKELNPSSIVNGGLSPIRIEHKNFKAENINQSIFQCCDTILQQKETFEYNIDGLIFTPATFGVGASAQGESAPIRKVTWSHSFKWKPPEFNTIDFLVTTKKDVNGDDYIGNIFQEGTNTKAYEQLSQYKTLILRVGFNESKDGYVNPCGDVIQDKLPTPSDIDNEDAYKPVQFFPSDPSDVNAGICNIMLQNDKQNNKVLVTEEDEDIFTDGMIVEFKYDFTKEAKWRWIPLRVRYDKTEEYRKGFPMYGNAYHVANSNWYSIHNPITNQMISTGENIPDELADDDIYYNKISGISKTEGLRDFHNLFVKKLLITSIAQKGNTLIDYAVGMGGDFPKWISAKLSFVFGIDVSSDNIENRVRGACARYLNYRKNFKVMPACLFIRGNSSENIKDGQAQYTEQAKQITRAIFGEGPKDKDKLGLGVYKQYGKGADGFNISSCQFAIHYFFQNKKTLNNFLRNVSECTKVGGYFVGGCYDGSSIFNALRSIKQGESISVMENKSKLLEITKGYDHSTFESNETSLGFEIDVFQETINQHIREYLVNFDYLNRLMENYGFVLLTKDECKEIGIPDSVGSFQQLYGLMEDEVKRNPKNKNKYGKALTMTSKEKQISFYNNYFIYKKNRNVDITSVYNGLVGSSKLQEEMENLESIEAQKASKEQEIADKPKPPKKLKKKLKLNESSKK</sequence>
<keyword evidence="7" id="KW-0694">RNA-binding</keyword>
<dbReference type="InterPro" id="IPR033469">
    <property type="entry name" value="CYTH-like_dom_sf"/>
</dbReference>
<evidence type="ECO:0000256" key="6">
    <source>
        <dbReference type="ARBA" id="ARBA00022741"/>
    </source>
</evidence>
<accession>A0A6C0CH91</accession>
<keyword evidence="8" id="KW-0342">GTP-binding</keyword>
<evidence type="ECO:0000256" key="2">
    <source>
        <dbReference type="ARBA" id="ARBA00011926"/>
    </source>
</evidence>
<dbReference type="InterPro" id="IPR012340">
    <property type="entry name" value="NA-bd_OB-fold"/>
</dbReference>
<evidence type="ECO:0000256" key="8">
    <source>
        <dbReference type="ARBA" id="ARBA00023134"/>
    </source>
</evidence>
<feature type="region of interest" description="Disordered" evidence="9">
    <location>
        <begin position="1098"/>
        <end position="1130"/>
    </location>
</feature>
<evidence type="ECO:0000256" key="5">
    <source>
        <dbReference type="ARBA" id="ARBA00022691"/>
    </source>
</evidence>
<dbReference type="PANTHER" id="PTHR12189">
    <property type="entry name" value="MRNA GUANINE-7- METHYLTRANSFERASE"/>
    <property type="match status" value="1"/>
</dbReference>
<dbReference type="PROSITE" id="PS51562">
    <property type="entry name" value="RNA_CAP0_MT"/>
    <property type="match status" value="1"/>
</dbReference>
<dbReference type="GO" id="GO:0004484">
    <property type="term" value="F:mRNA guanylyltransferase activity"/>
    <property type="evidence" value="ECO:0007669"/>
    <property type="project" value="InterPro"/>
</dbReference>
<keyword evidence="5" id="KW-0949">S-adenosyl-L-methionine</keyword>
<dbReference type="EMBL" id="MN739423">
    <property type="protein sequence ID" value="QHT04146.1"/>
    <property type="molecule type" value="Genomic_DNA"/>
</dbReference>
<dbReference type="InterPro" id="IPR001339">
    <property type="entry name" value="mRNA_cap_enzyme_adenylation"/>
</dbReference>
<dbReference type="SUPFAM" id="SSF55154">
    <property type="entry name" value="CYTH-like phosphatases"/>
    <property type="match status" value="1"/>
</dbReference>
<dbReference type="PANTHER" id="PTHR12189:SF2">
    <property type="entry name" value="MRNA CAP GUANINE-N7 METHYLTRANSFERASE"/>
    <property type="match status" value="1"/>
</dbReference>
<dbReference type="InterPro" id="IPR004971">
    <property type="entry name" value="mRNA_G-N7_MeTrfase_dom"/>
</dbReference>
<dbReference type="GO" id="GO:0003723">
    <property type="term" value="F:RNA binding"/>
    <property type="evidence" value="ECO:0007669"/>
    <property type="project" value="UniProtKB-KW"/>
</dbReference>
<dbReference type="GO" id="GO:0005634">
    <property type="term" value="C:nucleus"/>
    <property type="evidence" value="ECO:0007669"/>
    <property type="project" value="TreeGrafter"/>
</dbReference>
<dbReference type="InterPro" id="IPR039753">
    <property type="entry name" value="RG7MT1"/>
</dbReference>
<dbReference type="UniPathway" id="UPA00922"/>
<dbReference type="AlphaFoldDB" id="A0A6C0CH91"/>
<dbReference type="Gene3D" id="2.40.50.140">
    <property type="entry name" value="Nucleic acid-binding proteins"/>
    <property type="match status" value="1"/>
</dbReference>
<feature type="domain" description="MRNA cap 0 methyltransferase" evidence="10">
    <location>
        <begin position="743"/>
        <end position="1069"/>
    </location>
</feature>
<feature type="compositionally biased region" description="Basic and acidic residues" evidence="9">
    <location>
        <begin position="1101"/>
        <end position="1113"/>
    </location>
</feature>
<evidence type="ECO:0000313" key="11">
    <source>
        <dbReference type="EMBL" id="QHT04146.1"/>
    </source>
</evidence>
<dbReference type="GO" id="GO:0005525">
    <property type="term" value="F:GTP binding"/>
    <property type="evidence" value="ECO:0007669"/>
    <property type="project" value="UniProtKB-KW"/>
</dbReference>
<dbReference type="Gene3D" id="3.40.50.150">
    <property type="entry name" value="Vaccinia Virus protein VP39"/>
    <property type="match status" value="1"/>
</dbReference>
<dbReference type="GO" id="GO:0005524">
    <property type="term" value="F:ATP binding"/>
    <property type="evidence" value="ECO:0007669"/>
    <property type="project" value="InterPro"/>
</dbReference>
<protein>
    <recommendedName>
        <fullName evidence="2">mRNA (guanine-N(7))-methyltransferase</fullName>
        <ecNumber evidence="2">2.1.1.56</ecNumber>
    </recommendedName>
</protein>
<evidence type="ECO:0000256" key="7">
    <source>
        <dbReference type="ARBA" id="ARBA00022884"/>
    </source>
</evidence>
<dbReference type="EC" id="2.1.1.56" evidence="2"/>
<evidence type="ECO:0000256" key="1">
    <source>
        <dbReference type="ARBA" id="ARBA00005129"/>
    </source>
</evidence>
<evidence type="ECO:0000256" key="9">
    <source>
        <dbReference type="SAM" id="MobiDB-lite"/>
    </source>
</evidence>
<keyword evidence="4" id="KW-0808">Transferase</keyword>
<dbReference type="SUPFAM" id="SSF56091">
    <property type="entry name" value="DNA ligase/mRNA capping enzyme, catalytic domain"/>
    <property type="match status" value="1"/>
</dbReference>